<keyword evidence="19" id="KW-1185">Reference proteome</keyword>
<evidence type="ECO:0000256" key="8">
    <source>
        <dbReference type="ARBA" id="ARBA00022723"/>
    </source>
</evidence>
<evidence type="ECO:0000256" key="7">
    <source>
        <dbReference type="ARBA" id="ARBA00022553"/>
    </source>
</evidence>
<evidence type="ECO:0000256" key="10">
    <source>
        <dbReference type="ARBA" id="ARBA00023235"/>
    </source>
</evidence>
<dbReference type="SUPFAM" id="SSF53738">
    <property type="entry name" value="Phosphoglucomutase, first 3 domains"/>
    <property type="match status" value="3"/>
</dbReference>
<dbReference type="Gene3D" id="3.40.120.10">
    <property type="entry name" value="Alpha-D-Glucose-1,6-Bisphosphate, subunit A, domain 3"/>
    <property type="match status" value="3"/>
</dbReference>
<dbReference type="Pfam" id="PF02879">
    <property type="entry name" value="PGM_PMM_II"/>
    <property type="match status" value="1"/>
</dbReference>
<dbReference type="SUPFAM" id="SSF55957">
    <property type="entry name" value="Phosphoglucomutase, C-terminal domain"/>
    <property type="match status" value="1"/>
</dbReference>
<feature type="domain" description="Alpha-D-phosphohexomutase alpha/beta/alpha" evidence="15">
    <location>
        <begin position="48"/>
        <end position="195"/>
    </location>
</feature>
<proteinExistence type="inferred from homology"/>
<dbReference type="Pfam" id="PF02880">
    <property type="entry name" value="PGM_PMM_III"/>
    <property type="match status" value="1"/>
</dbReference>
<evidence type="ECO:0000256" key="5">
    <source>
        <dbReference type="ARBA" id="ARBA00012728"/>
    </source>
</evidence>
<dbReference type="GO" id="GO:0000287">
    <property type="term" value="F:magnesium ion binding"/>
    <property type="evidence" value="ECO:0007669"/>
    <property type="project" value="InterPro"/>
</dbReference>
<keyword evidence="14" id="KW-1133">Transmembrane helix</keyword>
<dbReference type="InterPro" id="IPR045244">
    <property type="entry name" value="PGM"/>
</dbReference>
<evidence type="ECO:0000259" key="17">
    <source>
        <dbReference type="Pfam" id="PF02880"/>
    </source>
</evidence>
<dbReference type="Gene3D" id="3.30.310.50">
    <property type="entry name" value="Alpha-D-phosphohexomutase, C-terminal domain"/>
    <property type="match status" value="1"/>
</dbReference>
<dbReference type="CDD" id="cd03085">
    <property type="entry name" value="PGM1"/>
    <property type="match status" value="1"/>
</dbReference>
<dbReference type="EC" id="5.4.2.2" evidence="5"/>
<dbReference type="InterPro" id="IPR016055">
    <property type="entry name" value="A-D-PHexomutase_a/b/a-I/II/III"/>
</dbReference>
<dbReference type="AlphaFoldDB" id="A0AAE1VU59"/>
<keyword evidence="9" id="KW-0460">Magnesium</keyword>
<evidence type="ECO:0000256" key="9">
    <source>
        <dbReference type="ARBA" id="ARBA00022842"/>
    </source>
</evidence>
<keyword evidence="7" id="KW-0597">Phosphoprotein</keyword>
<evidence type="ECO:0000313" key="19">
    <source>
        <dbReference type="Proteomes" id="UP001291623"/>
    </source>
</evidence>
<keyword evidence="14" id="KW-0812">Transmembrane</keyword>
<evidence type="ECO:0000259" key="16">
    <source>
        <dbReference type="Pfam" id="PF02879"/>
    </source>
</evidence>
<dbReference type="FunFam" id="3.40.120.10:FF:000009">
    <property type="entry name" value="Phosphoglucomutase, cytoplasmic 1"/>
    <property type="match status" value="1"/>
</dbReference>
<evidence type="ECO:0000256" key="4">
    <source>
        <dbReference type="ARBA" id="ARBA00011245"/>
    </source>
</evidence>
<keyword evidence="6" id="KW-0313">Glucose metabolism</keyword>
<dbReference type="Pfam" id="PF02878">
    <property type="entry name" value="PGM_PMM_I"/>
    <property type="match status" value="1"/>
</dbReference>
<dbReference type="GO" id="GO:0005829">
    <property type="term" value="C:cytosol"/>
    <property type="evidence" value="ECO:0007669"/>
    <property type="project" value="TreeGrafter"/>
</dbReference>
<comment type="catalytic activity">
    <reaction evidence="1">
        <text>alpha-D-glucose 1-phosphate = alpha-D-glucose 6-phosphate</text>
        <dbReference type="Rhea" id="RHEA:23536"/>
        <dbReference type="ChEBI" id="CHEBI:58225"/>
        <dbReference type="ChEBI" id="CHEBI:58601"/>
        <dbReference type="EC" id="5.4.2.2"/>
    </reaction>
</comment>
<feature type="domain" description="Alpha-D-phosphohexomutase alpha/beta/alpha" evidence="17">
    <location>
        <begin position="391"/>
        <end position="496"/>
    </location>
</feature>
<dbReference type="InterPro" id="IPR005845">
    <property type="entry name" value="A-D-PHexomutase_a/b/a-II"/>
</dbReference>
<evidence type="ECO:0000256" key="13">
    <source>
        <dbReference type="ARBA" id="ARBA00049409"/>
    </source>
</evidence>
<evidence type="ECO:0000256" key="2">
    <source>
        <dbReference type="ARBA" id="ARBA00001946"/>
    </source>
</evidence>
<dbReference type="InterPro" id="IPR005844">
    <property type="entry name" value="A-D-PHexomutase_a/b/a-I"/>
</dbReference>
<dbReference type="FunFam" id="3.40.120.10:FF:000005">
    <property type="entry name" value="Phosphoglucomutase 5"/>
    <property type="match status" value="1"/>
</dbReference>
<keyword evidence="8" id="KW-0479">Metal-binding</keyword>
<organism evidence="18 19">
    <name type="scientific">Anisodus tanguticus</name>
    <dbReference type="NCBI Taxonomy" id="243964"/>
    <lineage>
        <taxon>Eukaryota</taxon>
        <taxon>Viridiplantae</taxon>
        <taxon>Streptophyta</taxon>
        <taxon>Embryophyta</taxon>
        <taxon>Tracheophyta</taxon>
        <taxon>Spermatophyta</taxon>
        <taxon>Magnoliopsida</taxon>
        <taxon>eudicotyledons</taxon>
        <taxon>Gunneridae</taxon>
        <taxon>Pentapetalae</taxon>
        <taxon>asterids</taxon>
        <taxon>lamiids</taxon>
        <taxon>Solanales</taxon>
        <taxon>Solanaceae</taxon>
        <taxon>Solanoideae</taxon>
        <taxon>Hyoscyameae</taxon>
        <taxon>Anisodus</taxon>
    </lineage>
</organism>
<dbReference type="FunFam" id="3.30.310.50:FF:000002">
    <property type="entry name" value="Phosphoglucomutase 5"/>
    <property type="match status" value="1"/>
</dbReference>
<dbReference type="PROSITE" id="PS00710">
    <property type="entry name" value="PGM_PMM"/>
    <property type="match status" value="1"/>
</dbReference>
<dbReference type="InterPro" id="IPR016066">
    <property type="entry name" value="A-D-PHexomutase_CS"/>
</dbReference>
<dbReference type="InterPro" id="IPR005846">
    <property type="entry name" value="A-D-PHexomutase_a/b/a-III"/>
</dbReference>
<comment type="catalytic activity">
    <reaction evidence="12">
        <text>alpha-D-glucose 1,6-bisphosphate + L-seryl-[protein] = O-phospho-L-seryl-[protein] + alpha-D-glucose 6-phosphate</text>
        <dbReference type="Rhea" id="RHEA:68752"/>
        <dbReference type="Rhea" id="RHEA-COMP:9863"/>
        <dbReference type="Rhea" id="RHEA-COMP:11604"/>
        <dbReference type="ChEBI" id="CHEBI:29999"/>
        <dbReference type="ChEBI" id="CHEBI:58225"/>
        <dbReference type="ChEBI" id="CHEBI:58392"/>
        <dbReference type="ChEBI" id="CHEBI:83421"/>
    </reaction>
</comment>
<keyword evidence="10" id="KW-0413">Isomerase</keyword>
<feature type="transmembrane region" description="Helical" evidence="14">
    <location>
        <begin position="253"/>
        <end position="277"/>
    </location>
</feature>
<dbReference type="NCBIfam" id="NF005737">
    <property type="entry name" value="PRK07564.1-1"/>
    <property type="match status" value="1"/>
</dbReference>
<comment type="cofactor">
    <cofactor evidence="2">
        <name>Mg(2+)</name>
        <dbReference type="ChEBI" id="CHEBI:18420"/>
    </cofactor>
</comment>
<sequence length="661" mass="72597">MRQPIFDELNTSVPHVGDLVSSHMHDLRIKEMVMFKVTRVETTPFEGQKPGTSGLRKKVKVFIQPHYLQNFVQATFNALGADRVKGATLVVSGDGRYYSKDAIQIITKMAAANGVKRVWIGQNGLLSTPAVSAVVRERVGADGSKATGAFILTASHNPGGPHEDFGIKYNMENGGPAPEGITNKIYENTTTIKEYMIAEGLPDVDISTTGVSSFDGPEGKFDVDVFDSTSDYLKLMKSINNLLQRHYSAVAELLSAVPFQFLIFIFTTFFILLFYLFDRSIFDFPSMQKVLSSPKFSFCYDALHGVAGVHAKRIFVEELGANESSLVNCVPKEDFGGGHPDPNLTYAKELVARMGLSKTHSEPNPPEFGAAADGDGDRNMVLGKRFFVTPSDSVAIIAANSVQAIPYFSGGLKGVARSMPTSAALDVVAKHLNLKFFEVPTGWKFFGNLMDAGMCSICGEESFGTGWLSGRSDHIREKDGIWAVLAWLSILAYKNKDNLGGGNLVTVEDIVRQHWATYGRHYYTRYDYENVDAGGAKELMAHLVKLQSSIDQVNKIIKGIRSDVSNVVHADEFEYKDPVDGSVSKHQGIRYLFEDGSRLVFRLSGTGSEGATIRLYIEQYEKDSSKIGRDSQEALAPLVEVALKLSKMQEYTGRSAPTVIT</sequence>
<gene>
    <name evidence="18" type="ORF">RND71_003467</name>
</gene>
<comment type="similarity">
    <text evidence="3">Belongs to the phosphohexose mutase family.</text>
</comment>
<evidence type="ECO:0000313" key="18">
    <source>
        <dbReference type="EMBL" id="KAK4377171.1"/>
    </source>
</evidence>
<dbReference type="EMBL" id="JAVYJV010000002">
    <property type="protein sequence ID" value="KAK4377171.1"/>
    <property type="molecule type" value="Genomic_DNA"/>
</dbReference>
<dbReference type="PANTHER" id="PTHR22573">
    <property type="entry name" value="PHOSPHOHEXOMUTASE FAMILY MEMBER"/>
    <property type="match status" value="1"/>
</dbReference>
<dbReference type="InterPro" id="IPR036900">
    <property type="entry name" value="A-D-PHexomutase_C_sf"/>
</dbReference>
<evidence type="ECO:0000256" key="14">
    <source>
        <dbReference type="SAM" id="Phobius"/>
    </source>
</evidence>
<keyword evidence="11" id="KW-0119">Carbohydrate metabolism</keyword>
<evidence type="ECO:0000256" key="12">
    <source>
        <dbReference type="ARBA" id="ARBA00049318"/>
    </source>
</evidence>
<evidence type="ECO:0000256" key="3">
    <source>
        <dbReference type="ARBA" id="ARBA00010231"/>
    </source>
</evidence>
<dbReference type="PANTHER" id="PTHR22573:SF2">
    <property type="entry name" value="PHOSPHOGLUCOMUTASE"/>
    <property type="match status" value="1"/>
</dbReference>
<evidence type="ECO:0000259" key="15">
    <source>
        <dbReference type="Pfam" id="PF02878"/>
    </source>
</evidence>
<feature type="domain" description="Alpha-D-phosphohexomutase alpha/beta/alpha" evidence="16">
    <location>
        <begin position="289"/>
        <end position="382"/>
    </location>
</feature>
<evidence type="ECO:0000256" key="6">
    <source>
        <dbReference type="ARBA" id="ARBA00022526"/>
    </source>
</evidence>
<dbReference type="GO" id="GO:0006006">
    <property type="term" value="P:glucose metabolic process"/>
    <property type="evidence" value="ECO:0007669"/>
    <property type="project" value="UniProtKB-KW"/>
</dbReference>
<dbReference type="Proteomes" id="UP001291623">
    <property type="component" value="Unassembled WGS sequence"/>
</dbReference>
<comment type="subunit">
    <text evidence="4">Monomer.</text>
</comment>
<comment type="caution">
    <text evidence="18">The sequence shown here is derived from an EMBL/GenBank/DDBJ whole genome shotgun (WGS) entry which is preliminary data.</text>
</comment>
<reference evidence="18" key="1">
    <citation type="submission" date="2023-12" db="EMBL/GenBank/DDBJ databases">
        <title>Genome assembly of Anisodus tanguticus.</title>
        <authorList>
            <person name="Wang Y.-J."/>
        </authorList>
    </citation>
    <scope>NUCLEOTIDE SEQUENCE</scope>
    <source>
        <strain evidence="18">KB-2021</strain>
        <tissue evidence="18">Leaf</tissue>
    </source>
</reference>
<dbReference type="GO" id="GO:0004614">
    <property type="term" value="F:phosphoglucomutase activity"/>
    <property type="evidence" value="ECO:0007669"/>
    <property type="project" value="UniProtKB-EC"/>
</dbReference>
<evidence type="ECO:0000256" key="1">
    <source>
        <dbReference type="ARBA" id="ARBA00000443"/>
    </source>
</evidence>
<accession>A0AAE1VU59</accession>
<dbReference type="Pfam" id="PF24947">
    <property type="entry name" value="PGM1_C_vert_fung"/>
    <property type="match status" value="1"/>
</dbReference>
<comment type="catalytic activity">
    <reaction evidence="13">
        <text>O-phospho-L-seryl-[protein] + alpha-D-glucose 1-phosphate = alpha-D-glucose 1,6-bisphosphate + L-seryl-[protein]</text>
        <dbReference type="Rhea" id="RHEA:68748"/>
        <dbReference type="Rhea" id="RHEA-COMP:9863"/>
        <dbReference type="Rhea" id="RHEA-COMP:11604"/>
        <dbReference type="ChEBI" id="CHEBI:29999"/>
        <dbReference type="ChEBI" id="CHEBI:58392"/>
        <dbReference type="ChEBI" id="CHEBI:58601"/>
        <dbReference type="ChEBI" id="CHEBI:83421"/>
    </reaction>
</comment>
<name>A0AAE1VU59_9SOLA</name>
<keyword evidence="14" id="KW-0472">Membrane</keyword>
<evidence type="ECO:0000256" key="11">
    <source>
        <dbReference type="ARBA" id="ARBA00023277"/>
    </source>
</evidence>
<dbReference type="FunFam" id="3.40.120.10:FF:000004">
    <property type="entry name" value="Phosphoglucomutase 5"/>
    <property type="match status" value="1"/>
</dbReference>
<protein>
    <recommendedName>
        <fullName evidence="5">phosphoglucomutase (alpha-D-glucose-1,6-bisphosphate-dependent)</fullName>
        <ecNumber evidence="5">5.4.2.2</ecNumber>
    </recommendedName>
</protein>